<keyword evidence="5" id="KW-1185">Reference proteome</keyword>
<sequence length="983" mass="104733">MRQRSPYSHGFLGALLNAALTFLYGAATASLYTFHSYRSGLATALHAAGVSDALIQLICRWMCPESLHVYRRVGTREHEASIRKAASVDVDVIQSVNAPKVSADAGFADLVSQLQGPRGMLAQKEFELTRSHAVRDTHAASCAQPPPRDRGPAPHEPYVGGMAPPLSAGACAFISRAYWPNEPCDEHKGAGWTVQIVSTTKHTALITFPRARAPSGAPFEPVRVQLRMLQQLSASDARPAAHNPPARPDTMGCAAHSDYRQPSRSSSRGLPDCSSPEGRLVEPPLATTAPMGSADDLSACGAADECLRSLPAAEGWPRREFRRTGRWRSPPRPPTPRLAPSLAVHGRASPCRPPAAPAARRRTAPPRDCASAERAPTAVARAPKEPVPLSTLGWDPRSPLASDAASPRIGRWLAAPRWPPPADFSPATRAAMRSPPAAPRRAASPAAGPSPPSFVLRPCTTQSPRPASSCRGRRDADLSSPPLLAAADAELPARVERQPPIDLARVVPWILAFALRRVEGMRAADLARLAMASRAIGCAGHADPLGMLQLDGRAHGWSACEAVAWSHVLDRLGFEPRLLPNERWIHCLHSLELLHGVVRGLVAATATITLALCDTSGWAREALAVESTDTLCIAGDGHLYLTPLRFEFDAVQVVQLSAGDAHMLALTRCGGVWSWGQGNYGQLGHREEMLMGYARGQRTSSRMCTSPRKGSLKPSHSEGVWLHAPLLVDTFRHDAGALLSAGGNHSLVVSTVGTVYAFGQGFNGQLGLGGACRVGGGPPNVFVPTRVESCAHARAVQVACGGAHSVLVLSYSNAALPRVLTCGRNDKGQLGIGTLADSPLPTLARFCHRDSRCARIVHVAAGAAHSAACDENGEGLDFVFMKECANSAVVPRTLLRCVSRATYYAGGMRHTGSWGSRRSRNLLMMSPHSPSTFQVLPLMSLAGPSIQSQCVQIAESLPGGVVHEAAWLRVWSSHHCHGTRTLC</sequence>
<dbReference type="Pfam" id="PF13540">
    <property type="entry name" value="RCC1_2"/>
    <property type="match status" value="1"/>
</dbReference>
<dbReference type="Pfam" id="PF00415">
    <property type="entry name" value="RCC1"/>
    <property type="match status" value="2"/>
</dbReference>
<dbReference type="Gene3D" id="1.10.443.10">
    <property type="entry name" value="Intergrase catalytic core"/>
    <property type="match status" value="1"/>
</dbReference>
<dbReference type="Proteomes" id="UP001515480">
    <property type="component" value="Unassembled WGS sequence"/>
</dbReference>
<comment type="caution">
    <text evidence="4">The sequence shown here is derived from an EMBL/GenBank/DDBJ whole genome shotgun (WGS) entry which is preliminary data.</text>
</comment>
<feature type="repeat" description="RCC1" evidence="2">
    <location>
        <begin position="670"/>
        <end position="752"/>
    </location>
</feature>
<feature type="region of interest" description="Disordered" evidence="3">
    <location>
        <begin position="323"/>
        <end position="479"/>
    </location>
</feature>
<dbReference type="GO" id="GO:0003677">
    <property type="term" value="F:DNA binding"/>
    <property type="evidence" value="ECO:0007669"/>
    <property type="project" value="InterPro"/>
</dbReference>
<evidence type="ECO:0000313" key="4">
    <source>
        <dbReference type="EMBL" id="KAL1521814.1"/>
    </source>
</evidence>
<evidence type="ECO:0000313" key="5">
    <source>
        <dbReference type="Proteomes" id="UP001515480"/>
    </source>
</evidence>
<dbReference type="InterPro" id="IPR009091">
    <property type="entry name" value="RCC1/BLIP-II"/>
</dbReference>
<dbReference type="PROSITE" id="PS50012">
    <property type="entry name" value="RCC1_3"/>
    <property type="match status" value="3"/>
</dbReference>
<dbReference type="AlphaFoldDB" id="A0AB34JMD4"/>
<feature type="compositionally biased region" description="Low complexity" evidence="3">
    <location>
        <begin position="425"/>
        <end position="447"/>
    </location>
</feature>
<organism evidence="4 5">
    <name type="scientific">Prymnesium parvum</name>
    <name type="common">Toxic golden alga</name>
    <dbReference type="NCBI Taxonomy" id="97485"/>
    <lineage>
        <taxon>Eukaryota</taxon>
        <taxon>Haptista</taxon>
        <taxon>Haptophyta</taxon>
        <taxon>Prymnesiophyceae</taxon>
        <taxon>Prymnesiales</taxon>
        <taxon>Prymnesiaceae</taxon>
        <taxon>Prymnesium</taxon>
    </lineage>
</organism>
<feature type="repeat" description="RCC1" evidence="2">
    <location>
        <begin position="817"/>
        <end position="872"/>
    </location>
</feature>
<feature type="region of interest" description="Disordered" evidence="3">
    <location>
        <begin position="135"/>
        <end position="156"/>
    </location>
</feature>
<dbReference type="Gene3D" id="2.130.10.30">
    <property type="entry name" value="Regulator of chromosome condensation 1/beta-lactamase-inhibitor protein II"/>
    <property type="match status" value="1"/>
</dbReference>
<name>A0AB34JMD4_PRYPA</name>
<protein>
    <submittedName>
        <fullName evidence="4">Uncharacterized protein</fullName>
    </submittedName>
</protein>
<dbReference type="PROSITE" id="PS00626">
    <property type="entry name" value="RCC1_2"/>
    <property type="match status" value="1"/>
</dbReference>
<gene>
    <name evidence="4" type="ORF">AB1Y20_021465</name>
</gene>
<dbReference type="GO" id="GO:0005737">
    <property type="term" value="C:cytoplasm"/>
    <property type="evidence" value="ECO:0007669"/>
    <property type="project" value="TreeGrafter"/>
</dbReference>
<feature type="repeat" description="RCC1" evidence="2">
    <location>
        <begin position="753"/>
        <end position="811"/>
    </location>
</feature>
<dbReference type="GO" id="GO:0015074">
    <property type="term" value="P:DNA integration"/>
    <property type="evidence" value="ECO:0007669"/>
    <property type="project" value="InterPro"/>
</dbReference>
<proteinExistence type="predicted"/>
<dbReference type="InterPro" id="IPR013762">
    <property type="entry name" value="Integrase-like_cat_sf"/>
</dbReference>
<accession>A0AB34JMD4</accession>
<dbReference type="GO" id="GO:0006310">
    <property type="term" value="P:DNA recombination"/>
    <property type="evidence" value="ECO:0007669"/>
    <property type="project" value="UniProtKB-KW"/>
</dbReference>
<dbReference type="EMBL" id="JBGBPQ010000007">
    <property type="protein sequence ID" value="KAL1521814.1"/>
    <property type="molecule type" value="Genomic_DNA"/>
</dbReference>
<dbReference type="InterPro" id="IPR011010">
    <property type="entry name" value="DNA_brk_join_enz"/>
</dbReference>
<feature type="compositionally biased region" description="Low complexity" evidence="3">
    <location>
        <begin position="338"/>
        <end position="350"/>
    </location>
</feature>
<dbReference type="SUPFAM" id="SSF50985">
    <property type="entry name" value="RCC1/BLIP-II"/>
    <property type="match status" value="1"/>
</dbReference>
<dbReference type="PANTHER" id="PTHR45982:SF1">
    <property type="entry name" value="REGULATOR OF CHROMOSOME CONDENSATION"/>
    <property type="match status" value="1"/>
</dbReference>
<dbReference type="PANTHER" id="PTHR45982">
    <property type="entry name" value="REGULATOR OF CHROMOSOME CONDENSATION"/>
    <property type="match status" value="1"/>
</dbReference>
<evidence type="ECO:0000256" key="2">
    <source>
        <dbReference type="PROSITE-ProRule" id="PRU00235"/>
    </source>
</evidence>
<evidence type="ECO:0000256" key="3">
    <source>
        <dbReference type="SAM" id="MobiDB-lite"/>
    </source>
</evidence>
<evidence type="ECO:0000256" key="1">
    <source>
        <dbReference type="ARBA" id="ARBA00023172"/>
    </source>
</evidence>
<reference evidence="4 5" key="1">
    <citation type="journal article" date="2024" name="Science">
        <title>Giant polyketide synthase enzymes in the biosynthesis of giant marine polyether toxins.</title>
        <authorList>
            <person name="Fallon T.R."/>
            <person name="Shende V.V."/>
            <person name="Wierzbicki I.H."/>
            <person name="Pendleton A.L."/>
            <person name="Watervoot N.F."/>
            <person name="Auber R.P."/>
            <person name="Gonzalez D.J."/>
            <person name="Wisecaver J.H."/>
            <person name="Moore B.S."/>
        </authorList>
    </citation>
    <scope>NUCLEOTIDE SEQUENCE [LARGE SCALE GENOMIC DNA]</scope>
    <source>
        <strain evidence="4 5">12B1</strain>
    </source>
</reference>
<dbReference type="GO" id="GO:0005085">
    <property type="term" value="F:guanyl-nucleotide exchange factor activity"/>
    <property type="evidence" value="ECO:0007669"/>
    <property type="project" value="TreeGrafter"/>
</dbReference>
<dbReference type="SUPFAM" id="SSF56349">
    <property type="entry name" value="DNA breaking-rejoining enzymes"/>
    <property type="match status" value="1"/>
</dbReference>
<feature type="region of interest" description="Disordered" evidence="3">
    <location>
        <begin position="234"/>
        <end position="288"/>
    </location>
</feature>
<keyword evidence="1" id="KW-0233">DNA recombination</keyword>
<dbReference type="InterPro" id="IPR000408">
    <property type="entry name" value="Reg_chr_condens"/>
</dbReference>
<dbReference type="InterPro" id="IPR051553">
    <property type="entry name" value="Ran_GTPase-activating"/>
</dbReference>